<keyword evidence="1 2" id="KW-0539">Nucleus</keyword>
<gene>
    <name evidence="5" type="ORF">MPIPNATIZW_LOCUS19025</name>
    <name evidence="6" type="ORF">MPIPNATIZW_LOCUS19030</name>
</gene>
<dbReference type="InterPro" id="IPR009057">
    <property type="entry name" value="Homeodomain-like_sf"/>
</dbReference>
<keyword evidence="1 2" id="KW-0238">DNA-binding</keyword>
<comment type="subcellular location">
    <subcellularLocation>
        <location evidence="1 2">Nucleus</location>
    </subcellularLocation>
</comment>
<feature type="compositionally biased region" description="Basic residues" evidence="3">
    <location>
        <begin position="14"/>
        <end position="31"/>
    </location>
</feature>
<proteinExistence type="predicted"/>
<protein>
    <recommendedName>
        <fullName evidence="4">Homeobox domain-containing protein</fullName>
    </recommendedName>
</protein>
<dbReference type="CDD" id="cd00086">
    <property type="entry name" value="homeodomain"/>
    <property type="match status" value="1"/>
</dbReference>
<dbReference type="PROSITE" id="PS50071">
    <property type="entry name" value="HOMEOBOX_2"/>
    <property type="match status" value="1"/>
</dbReference>
<feature type="DNA-binding region" description="Homeobox" evidence="1">
    <location>
        <begin position="3"/>
        <end position="24"/>
    </location>
</feature>
<dbReference type="Proteomes" id="UP001314169">
    <property type="component" value="Unassembled WGS sequence"/>
</dbReference>
<evidence type="ECO:0000313" key="5">
    <source>
        <dbReference type="EMBL" id="CAK6431681.1"/>
    </source>
</evidence>
<feature type="region of interest" description="Disordered" evidence="3">
    <location>
        <begin position="108"/>
        <end position="163"/>
    </location>
</feature>
<reference evidence="5 7" key="1">
    <citation type="submission" date="2023-12" db="EMBL/GenBank/DDBJ databases">
        <authorList>
            <person name="Brown T."/>
        </authorList>
    </citation>
    <scope>NUCLEOTIDE SEQUENCE [LARGE SCALE GENOMIC DNA]</scope>
</reference>
<evidence type="ECO:0000259" key="4">
    <source>
        <dbReference type="PROSITE" id="PS50071"/>
    </source>
</evidence>
<dbReference type="EMBL" id="CAVNZX010000002">
    <property type="protein sequence ID" value="CAK6431681.1"/>
    <property type="molecule type" value="Genomic_DNA"/>
</dbReference>
<evidence type="ECO:0000256" key="2">
    <source>
        <dbReference type="RuleBase" id="RU000682"/>
    </source>
</evidence>
<dbReference type="InterPro" id="IPR001356">
    <property type="entry name" value="HD"/>
</dbReference>
<evidence type="ECO:0000313" key="6">
    <source>
        <dbReference type="EMBL" id="CAK6431686.1"/>
    </source>
</evidence>
<comment type="caution">
    <text evidence="5">The sequence shown here is derived from an EMBL/GenBank/DDBJ whole genome shotgun (WGS) entry which is preliminary data.</text>
</comment>
<feature type="domain" description="Homeobox" evidence="4">
    <location>
        <begin position="1"/>
        <end position="23"/>
    </location>
</feature>
<feature type="compositionally biased region" description="Acidic residues" evidence="3">
    <location>
        <begin position="141"/>
        <end position="151"/>
    </location>
</feature>
<feature type="region of interest" description="Disordered" evidence="3">
    <location>
        <begin position="13"/>
        <end position="84"/>
    </location>
</feature>
<dbReference type="Gene3D" id="1.10.10.60">
    <property type="entry name" value="Homeodomain-like"/>
    <property type="match status" value="1"/>
</dbReference>
<keyword evidence="7" id="KW-1185">Reference proteome</keyword>
<dbReference type="Pfam" id="PF00046">
    <property type="entry name" value="Homeodomain"/>
    <property type="match status" value="1"/>
</dbReference>
<keyword evidence="1 2" id="KW-0371">Homeobox</keyword>
<feature type="compositionally biased region" description="Pro residues" evidence="3">
    <location>
        <begin position="49"/>
        <end position="59"/>
    </location>
</feature>
<accession>A0ABN9Z4J3</accession>
<name>A0ABN9Z4J3_PIPNA</name>
<dbReference type="EMBL" id="CAVNZX010000002">
    <property type="protein sequence ID" value="CAK6431686.1"/>
    <property type="molecule type" value="Genomic_DNA"/>
</dbReference>
<evidence type="ECO:0000256" key="1">
    <source>
        <dbReference type="PROSITE-ProRule" id="PRU00108"/>
    </source>
</evidence>
<sequence length="185" mass="19681">MLDLQEYQVQVWLKNRRAKERRLQRPPRGHKSPGAQHALPQEPGACTPQPAPAPAPAPADPAFQEGLVLPASPVLPPHSPWQVFPAADASASSYSQACWHPAQGVRDMVPAAPAPAPAPAAAPAPAPDPAPAEATVWPQVPDDEVNDEDDAEAARNASPDPDFTELLSALEGLEEPFSSPRPWYV</sequence>
<feature type="compositionally biased region" description="Pro residues" evidence="3">
    <location>
        <begin position="112"/>
        <end position="130"/>
    </location>
</feature>
<evidence type="ECO:0000313" key="7">
    <source>
        <dbReference type="Proteomes" id="UP001314169"/>
    </source>
</evidence>
<dbReference type="SUPFAM" id="SSF46689">
    <property type="entry name" value="Homeodomain-like"/>
    <property type="match status" value="1"/>
</dbReference>
<organism evidence="5 7">
    <name type="scientific">Pipistrellus nathusii</name>
    <name type="common">Nathusius' pipistrelle</name>
    <dbReference type="NCBI Taxonomy" id="59473"/>
    <lineage>
        <taxon>Eukaryota</taxon>
        <taxon>Metazoa</taxon>
        <taxon>Chordata</taxon>
        <taxon>Craniata</taxon>
        <taxon>Vertebrata</taxon>
        <taxon>Euteleostomi</taxon>
        <taxon>Mammalia</taxon>
        <taxon>Eutheria</taxon>
        <taxon>Laurasiatheria</taxon>
        <taxon>Chiroptera</taxon>
        <taxon>Yangochiroptera</taxon>
        <taxon>Vespertilionidae</taxon>
        <taxon>Pipistrellus</taxon>
    </lineage>
</organism>
<evidence type="ECO:0000256" key="3">
    <source>
        <dbReference type="SAM" id="MobiDB-lite"/>
    </source>
</evidence>